<proteinExistence type="predicted"/>
<dbReference type="InterPro" id="IPR027477">
    <property type="entry name" value="Succ_DH/fumarate_Rdtase_cat_sf"/>
</dbReference>
<dbReference type="SUPFAM" id="SSF56425">
    <property type="entry name" value="Succinate dehydrogenase/fumarate reductase flavoprotein, catalytic domain"/>
    <property type="match status" value="1"/>
</dbReference>
<dbReference type="RefSeq" id="WP_204067793.1">
    <property type="nucleotide sequence ID" value="NZ_BOOJ01000055.1"/>
</dbReference>
<evidence type="ECO:0000313" key="2">
    <source>
        <dbReference type="Proteomes" id="UP000619788"/>
    </source>
</evidence>
<protein>
    <submittedName>
        <fullName evidence="1">Uncharacterized protein</fullName>
    </submittedName>
</protein>
<organism evidence="1 2">
    <name type="scientific">Planobispora siamensis</name>
    <dbReference type="NCBI Taxonomy" id="936338"/>
    <lineage>
        <taxon>Bacteria</taxon>
        <taxon>Bacillati</taxon>
        <taxon>Actinomycetota</taxon>
        <taxon>Actinomycetes</taxon>
        <taxon>Streptosporangiales</taxon>
        <taxon>Streptosporangiaceae</taxon>
        <taxon>Planobispora</taxon>
    </lineage>
</organism>
<dbReference type="Proteomes" id="UP000619788">
    <property type="component" value="Unassembled WGS sequence"/>
</dbReference>
<gene>
    <name evidence="1" type="ORF">Psi01_63400</name>
</gene>
<evidence type="ECO:0000313" key="1">
    <source>
        <dbReference type="EMBL" id="GIH95710.1"/>
    </source>
</evidence>
<accession>A0A8J3SNF2</accession>
<sequence length="90" mass="10048">MWLISDARHARRYLNTAHLGRKKEWVRAGLLAEAPSPHGLAEEIGVEPGRLAATVERFNGFARTGVDEDFGRGRTVYDFGYRAARHAAAR</sequence>
<comment type="caution">
    <text evidence="1">The sequence shown here is derived from an EMBL/GenBank/DDBJ whole genome shotgun (WGS) entry which is preliminary data.</text>
</comment>
<dbReference type="AlphaFoldDB" id="A0A8J3SNF2"/>
<keyword evidence="2" id="KW-1185">Reference proteome</keyword>
<reference evidence="1 2" key="1">
    <citation type="submission" date="2021-01" db="EMBL/GenBank/DDBJ databases">
        <title>Whole genome shotgun sequence of Planobispora siamensis NBRC 107568.</title>
        <authorList>
            <person name="Komaki H."/>
            <person name="Tamura T."/>
        </authorList>
    </citation>
    <scope>NUCLEOTIDE SEQUENCE [LARGE SCALE GENOMIC DNA]</scope>
    <source>
        <strain evidence="1 2">NBRC 107568</strain>
    </source>
</reference>
<dbReference type="Gene3D" id="3.90.700.10">
    <property type="entry name" value="Succinate dehydrogenase/fumarate reductase flavoprotein, catalytic domain"/>
    <property type="match status" value="1"/>
</dbReference>
<dbReference type="EMBL" id="BOOJ01000055">
    <property type="protein sequence ID" value="GIH95710.1"/>
    <property type="molecule type" value="Genomic_DNA"/>
</dbReference>
<name>A0A8J3SNF2_9ACTN</name>